<dbReference type="Proteomes" id="UP000831390">
    <property type="component" value="Chromosome"/>
</dbReference>
<evidence type="ECO:0000313" key="2">
    <source>
        <dbReference type="Proteomes" id="UP000831390"/>
    </source>
</evidence>
<dbReference type="EMBL" id="CP094534">
    <property type="protein sequence ID" value="UOE36125.1"/>
    <property type="molecule type" value="Genomic_DNA"/>
</dbReference>
<name>A0ABY4BAD7_9BACT</name>
<protein>
    <submittedName>
        <fullName evidence="1">Uncharacterized protein</fullName>
    </submittedName>
</protein>
<evidence type="ECO:0000313" key="1">
    <source>
        <dbReference type="EMBL" id="UOE36125.1"/>
    </source>
</evidence>
<dbReference type="RefSeq" id="WP_243519630.1">
    <property type="nucleotide sequence ID" value="NZ_CP094534.1"/>
</dbReference>
<sequence length="235" mass="25545">MDNNKLDAQLRRDTATANGLQADKALYAALEDDLAPLRDEHAANLAKARQLEEAVMGDDAGTVTEQKTSAKALLKPLAYRLAAALQGYAASKSNTDEDLAGRVRYSRSQLSEAGDASLATMVGALLKEAQPLAAPLAKREFTAADLAETTRLLARFEQKHASRRLSEVEGSTERKTLIALLRRNANLIKEMRTQLKAYENSPTKHEVWLRFQGYTKLIVLGGGGGKDDPDAKKPA</sequence>
<accession>A0ABY4BAD7</accession>
<reference evidence="1 2" key="1">
    <citation type="submission" date="2022-03" db="EMBL/GenBank/DDBJ databases">
        <title>Hymenobactersp. isolated from the air.</title>
        <authorList>
            <person name="Won M."/>
            <person name="Kwon S.-W."/>
        </authorList>
    </citation>
    <scope>NUCLEOTIDE SEQUENCE [LARGE SCALE GENOMIC DNA]</scope>
    <source>
        <strain evidence="1 2">KACC 22596</strain>
    </source>
</reference>
<gene>
    <name evidence="1" type="ORF">MTP16_10900</name>
</gene>
<organism evidence="1 2">
    <name type="scientific">Hymenobacter monticola</name>
    <dbReference type="NCBI Taxonomy" id="1705399"/>
    <lineage>
        <taxon>Bacteria</taxon>
        <taxon>Pseudomonadati</taxon>
        <taxon>Bacteroidota</taxon>
        <taxon>Cytophagia</taxon>
        <taxon>Cytophagales</taxon>
        <taxon>Hymenobacteraceae</taxon>
        <taxon>Hymenobacter</taxon>
    </lineage>
</organism>
<keyword evidence="2" id="KW-1185">Reference proteome</keyword>
<proteinExistence type="predicted"/>